<evidence type="ECO:0000313" key="1">
    <source>
        <dbReference type="EMBL" id="MFC4982258.1"/>
    </source>
</evidence>
<name>A0ABV9VGE9_STRAZ</name>
<protein>
    <submittedName>
        <fullName evidence="1">DUF5949 family protein</fullName>
    </submittedName>
</protein>
<dbReference type="EMBL" id="JBHSJE010000010">
    <property type="protein sequence ID" value="MFC4982258.1"/>
    <property type="molecule type" value="Genomic_DNA"/>
</dbReference>
<gene>
    <name evidence="1" type="ORF">ACFPL4_28610</name>
</gene>
<reference evidence="2" key="1">
    <citation type="journal article" date="2019" name="Int. J. Syst. Evol. Microbiol.">
        <title>The Global Catalogue of Microorganisms (GCM) 10K type strain sequencing project: providing services to taxonomists for standard genome sequencing and annotation.</title>
        <authorList>
            <consortium name="The Broad Institute Genomics Platform"/>
            <consortium name="The Broad Institute Genome Sequencing Center for Infectious Disease"/>
            <person name="Wu L."/>
            <person name="Ma J."/>
        </authorList>
    </citation>
    <scope>NUCLEOTIDE SEQUENCE [LARGE SCALE GENOMIC DNA]</scope>
    <source>
        <strain evidence="2">ICMP 257</strain>
    </source>
</reference>
<evidence type="ECO:0000313" key="2">
    <source>
        <dbReference type="Proteomes" id="UP001595908"/>
    </source>
</evidence>
<sequence>MTTPKAATAPYSPAQLGTQILIGWSGSDPGTGRGTAFLLTYSLGDGPDGPEAGERAMRTALERSGLHVGGETLDASDLPNLPVKLLVQAGQAVLTLPHFTAQYTVPQEWLDVARSEGRVHGMFATRPWPAAVPGQPVGEELLRSFVGDPEVIRTSAHCLMPVRSLG</sequence>
<dbReference type="Pfam" id="PF19374">
    <property type="entry name" value="DUF5949"/>
    <property type="match status" value="1"/>
</dbReference>
<dbReference type="RefSeq" id="WP_033300434.1">
    <property type="nucleotide sequence ID" value="NZ_JBFAGR010000022.1"/>
</dbReference>
<comment type="caution">
    <text evidence="1">The sequence shown here is derived from an EMBL/GenBank/DDBJ whole genome shotgun (WGS) entry which is preliminary data.</text>
</comment>
<dbReference type="GeneID" id="31233626"/>
<dbReference type="InterPro" id="IPR045993">
    <property type="entry name" value="DUF5949"/>
</dbReference>
<accession>A0ABV9VGE9</accession>
<organism evidence="1 2">
    <name type="scientific">Streptomyces atroolivaceus</name>
    <dbReference type="NCBI Taxonomy" id="66869"/>
    <lineage>
        <taxon>Bacteria</taxon>
        <taxon>Bacillati</taxon>
        <taxon>Actinomycetota</taxon>
        <taxon>Actinomycetes</taxon>
        <taxon>Kitasatosporales</taxon>
        <taxon>Streptomycetaceae</taxon>
        <taxon>Streptomyces</taxon>
    </lineage>
</organism>
<dbReference type="Proteomes" id="UP001595908">
    <property type="component" value="Unassembled WGS sequence"/>
</dbReference>
<keyword evidence="2" id="KW-1185">Reference proteome</keyword>
<proteinExistence type="predicted"/>